<dbReference type="Proteomes" id="UP000095283">
    <property type="component" value="Unplaced"/>
</dbReference>
<organism evidence="2 3">
    <name type="scientific">Heterorhabditis bacteriophora</name>
    <name type="common">Entomopathogenic nematode worm</name>
    <dbReference type="NCBI Taxonomy" id="37862"/>
    <lineage>
        <taxon>Eukaryota</taxon>
        <taxon>Metazoa</taxon>
        <taxon>Ecdysozoa</taxon>
        <taxon>Nematoda</taxon>
        <taxon>Chromadorea</taxon>
        <taxon>Rhabditida</taxon>
        <taxon>Rhabditina</taxon>
        <taxon>Rhabditomorpha</taxon>
        <taxon>Strongyloidea</taxon>
        <taxon>Heterorhabditidae</taxon>
        <taxon>Heterorhabditis</taxon>
    </lineage>
</organism>
<protein>
    <submittedName>
        <fullName evidence="3">Uncharacterized protein</fullName>
    </submittedName>
</protein>
<dbReference type="AlphaFoldDB" id="A0A1I7X5J5"/>
<name>A0A1I7X5J5_HETBA</name>
<keyword evidence="2" id="KW-1185">Reference proteome</keyword>
<evidence type="ECO:0000313" key="3">
    <source>
        <dbReference type="WBParaSite" id="Hba_12834"/>
    </source>
</evidence>
<evidence type="ECO:0000256" key="1">
    <source>
        <dbReference type="SAM" id="MobiDB-lite"/>
    </source>
</evidence>
<reference evidence="3" key="1">
    <citation type="submission" date="2016-11" db="UniProtKB">
        <authorList>
            <consortium name="WormBaseParasite"/>
        </authorList>
    </citation>
    <scope>IDENTIFICATION</scope>
</reference>
<evidence type="ECO:0000313" key="2">
    <source>
        <dbReference type="Proteomes" id="UP000095283"/>
    </source>
</evidence>
<proteinExistence type="predicted"/>
<feature type="region of interest" description="Disordered" evidence="1">
    <location>
        <begin position="1"/>
        <end position="24"/>
    </location>
</feature>
<sequence>MFNEEKDSRRYAEKQEMLNEQSKF</sequence>
<accession>A0A1I7X5J5</accession>
<dbReference type="WBParaSite" id="Hba_12834">
    <property type="protein sequence ID" value="Hba_12834"/>
    <property type="gene ID" value="Hba_12834"/>
</dbReference>